<keyword evidence="6 10" id="KW-1133">Transmembrane helix</keyword>
<comment type="similarity">
    <text evidence="2 9">Belongs to the membrane-bound acyltransferase family.</text>
</comment>
<dbReference type="KEGG" id="mcad:Pan265_25820"/>
<protein>
    <submittedName>
        <fullName evidence="11">Peptidoglycan O-acetyltransferase</fullName>
        <ecNumber evidence="11">2.3.1.-</ecNumber>
    </submittedName>
</protein>
<evidence type="ECO:0000256" key="8">
    <source>
        <dbReference type="ARBA" id="ARBA00023315"/>
    </source>
</evidence>
<keyword evidence="12" id="KW-1185">Reference proteome</keyword>
<dbReference type="Proteomes" id="UP000320386">
    <property type="component" value="Chromosome"/>
</dbReference>
<organism evidence="11 12">
    <name type="scientific">Mucisphaera calidilacus</name>
    <dbReference type="NCBI Taxonomy" id="2527982"/>
    <lineage>
        <taxon>Bacteria</taxon>
        <taxon>Pseudomonadati</taxon>
        <taxon>Planctomycetota</taxon>
        <taxon>Phycisphaerae</taxon>
        <taxon>Phycisphaerales</taxon>
        <taxon>Phycisphaeraceae</taxon>
        <taxon>Mucisphaera</taxon>
    </lineage>
</organism>
<dbReference type="RefSeq" id="WP_145446871.1">
    <property type="nucleotide sequence ID" value="NZ_CP036280.1"/>
</dbReference>
<evidence type="ECO:0000313" key="12">
    <source>
        <dbReference type="Proteomes" id="UP000320386"/>
    </source>
</evidence>
<feature type="transmembrane region" description="Helical" evidence="10">
    <location>
        <begin position="72"/>
        <end position="91"/>
    </location>
</feature>
<feature type="transmembrane region" description="Helical" evidence="10">
    <location>
        <begin position="368"/>
        <end position="390"/>
    </location>
</feature>
<dbReference type="InterPro" id="IPR028362">
    <property type="entry name" value="AlgI"/>
</dbReference>
<proteinExistence type="inferred from homology"/>
<dbReference type="GO" id="GO:0016746">
    <property type="term" value="F:acyltransferase activity"/>
    <property type="evidence" value="ECO:0007669"/>
    <property type="project" value="UniProtKB-KW"/>
</dbReference>
<feature type="transmembrane region" description="Helical" evidence="10">
    <location>
        <begin position="111"/>
        <end position="130"/>
    </location>
</feature>
<evidence type="ECO:0000256" key="2">
    <source>
        <dbReference type="ARBA" id="ARBA00010323"/>
    </source>
</evidence>
<keyword evidence="8 9" id="KW-0012">Acyltransferase</keyword>
<keyword evidence="5 10" id="KW-0812">Transmembrane</keyword>
<evidence type="ECO:0000256" key="10">
    <source>
        <dbReference type="SAM" id="Phobius"/>
    </source>
</evidence>
<dbReference type="InterPro" id="IPR024194">
    <property type="entry name" value="Ac/AlaTfrase_AlgI/DltB"/>
</dbReference>
<name>A0A518C0F2_9BACT</name>
<evidence type="ECO:0000256" key="7">
    <source>
        <dbReference type="ARBA" id="ARBA00023136"/>
    </source>
</evidence>
<feature type="transmembrane region" description="Helical" evidence="10">
    <location>
        <begin position="451"/>
        <end position="469"/>
    </location>
</feature>
<dbReference type="EMBL" id="CP036280">
    <property type="protein sequence ID" value="QDU72708.1"/>
    <property type="molecule type" value="Genomic_DNA"/>
</dbReference>
<evidence type="ECO:0000256" key="9">
    <source>
        <dbReference type="PIRNR" id="PIRNR016636"/>
    </source>
</evidence>
<dbReference type="EC" id="2.3.1.-" evidence="11"/>
<dbReference type="GO" id="GO:0005886">
    <property type="term" value="C:plasma membrane"/>
    <property type="evidence" value="ECO:0007669"/>
    <property type="project" value="UniProtKB-SubCell"/>
</dbReference>
<accession>A0A518C0F2</accession>
<sequence>MNFVSIEYLVFLAIVWLAYLALPLRGQNLLLLAASYYFYAQWDWRFLSLIWISTLANYLAGRVIAASSRPRIRHLALVTAMVVNLVLLGFFKYFNFFVDSAAAATDALGLSLPLSTLSIILPIGISFYTFQTMSYTIDVYRGVMPETRSLVNFSLFVAFFPQLVAGPIERAKHLLPILESRRTLATDEIVRGLFLILLGMVKKLAIADGLSRSVDAIYGSSQDLSGGDVLLATYAFAFQILCDFSAYTDIARGTAKLFGIDLMINFDAPFFARSPSEFWRRWHISLSTWLRDYLYIPLGGNRASRWLTFRNLSLTMILGGLWHGAAWNFVIWGAYHGAILCLFRVLHRSRPAPEPTDPNPQPPRTLRHNLGVAIGIAAFFQMTCYGWLLFRAESFEQIVRFTTLIITPDGWTALSIPRPPLSALAGLVFLVAWEGLTYRHGNASFYRDWHPLLRGALIGLLLILLAMGMSNESATFIYFQF</sequence>
<evidence type="ECO:0000256" key="4">
    <source>
        <dbReference type="ARBA" id="ARBA00022679"/>
    </source>
</evidence>
<evidence type="ECO:0000256" key="1">
    <source>
        <dbReference type="ARBA" id="ARBA00004651"/>
    </source>
</evidence>
<dbReference type="GO" id="GO:0042121">
    <property type="term" value="P:alginic acid biosynthetic process"/>
    <property type="evidence" value="ECO:0007669"/>
    <property type="project" value="InterPro"/>
</dbReference>
<dbReference type="PIRSF" id="PIRSF500217">
    <property type="entry name" value="AlgI"/>
    <property type="match status" value="1"/>
</dbReference>
<feature type="transmembrane region" description="Helical" evidence="10">
    <location>
        <begin position="150"/>
        <end position="168"/>
    </location>
</feature>
<dbReference type="PIRSF" id="PIRSF016636">
    <property type="entry name" value="AlgI_DltB"/>
    <property type="match status" value="1"/>
</dbReference>
<feature type="transmembrane region" description="Helical" evidence="10">
    <location>
        <begin position="329"/>
        <end position="347"/>
    </location>
</feature>
<dbReference type="InterPro" id="IPR051085">
    <property type="entry name" value="MB_O-acyltransferase"/>
</dbReference>
<evidence type="ECO:0000256" key="5">
    <source>
        <dbReference type="ARBA" id="ARBA00022692"/>
    </source>
</evidence>
<keyword evidence="4 9" id="KW-0808">Transferase</keyword>
<evidence type="ECO:0000256" key="6">
    <source>
        <dbReference type="ARBA" id="ARBA00022989"/>
    </source>
</evidence>
<feature type="transmembrane region" description="Helical" evidence="10">
    <location>
        <begin position="421"/>
        <end position="439"/>
    </location>
</feature>
<gene>
    <name evidence="11" type="primary">patA_4</name>
    <name evidence="11" type="ORF">Pan265_25820</name>
</gene>
<evidence type="ECO:0000313" key="11">
    <source>
        <dbReference type="EMBL" id="QDU72708.1"/>
    </source>
</evidence>
<feature type="transmembrane region" description="Helical" evidence="10">
    <location>
        <begin position="42"/>
        <end position="60"/>
    </location>
</feature>
<comment type="subcellular location">
    <subcellularLocation>
        <location evidence="1">Cell membrane</location>
        <topology evidence="1">Multi-pass membrane protein</topology>
    </subcellularLocation>
</comment>
<dbReference type="AlphaFoldDB" id="A0A518C0F2"/>
<keyword evidence="7 9" id="KW-0472">Membrane</keyword>
<keyword evidence="3 9" id="KW-1003">Cell membrane</keyword>
<dbReference type="Pfam" id="PF03062">
    <property type="entry name" value="MBOAT"/>
    <property type="match status" value="1"/>
</dbReference>
<dbReference type="OrthoDB" id="9805788at2"/>
<reference evidence="11 12" key="1">
    <citation type="submission" date="2019-02" db="EMBL/GenBank/DDBJ databases">
        <title>Deep-cultivation of Planctomycetes and their phenomic and genomic characterization uncovers novel biology.</title>
        <authorList>
            <person name="Wiegand S."/>
            <person name="Jogler M."/>
            <person name="Boedeker C."/>
            <person name="Pinto D."/>
            <person name="Vollmers J."/>
            <person name="Rivas-Marin E."/>
            <person name="Kohn T."/>
            <person name="Peeters S.H."/>
            <person name="Heuer A."/>
            <person name="Rast P."/>
            <person name="Oberbeckmann S."/>
            <person name="Bunk B."/>
            <person name="Jeske O."/>
            <person name="Meyerdierks A."/>
            <person name="Storesund J.E."/>
            <person name="Kallscheuer N."/>
            <person name="Luecker S."/>
            <person name="Lage O.M."/>
            <person name="Pohl T."/>
            <person name="Merkel B.J."/>
            <person name="Hornburger P."/>
            <person name="Mueller R.-W."/>
            <person name="Bruemmer F."/>
            <person name="Labrenz M."/>
            <person name="Spormann A.M."/>
            <person name="Op den Camp H."/>
            <person name="Overmann J."/>
            <person name="Amann R."/>
            <person name="Jetten M.S.M."/>
            <person name="Mascher T."/>
            <person name="Medema M.H."/>
            <person name="Devos D.P."/>
            <person name="Kaster A.-K."/>
            <person name="Ovreas L."/>
            <person name="Rohde M."/>
            <person name="Galperin M.Y."/>
            <person name="Jogler C."/>
        </authorList>
    </citation>
    <scope>NUCLEOTIDE SEQUENCE [LARGE SCALE GENOMIC DNA]</scope>
    <source>
        <strain evidence="11 12">Pan265</strain>
    </source>
</reference>
<dbReference type="PANTHER" id="PTHR13285">
    <property type="entry name" value="ACYLTRANSFERASE"/>
    <property type="match status" value="1"/>
</dbReference>
<dbReference type="InterPro" id="IPR004299">
    <property type="entry name" value="MBOAT_fam"/>
</dbReference>
<dbReference type="PANTHER" id="PTHR13285:SF23">
    <property type="entry name" value="TEICHOIC ACID D-ALANYLTRANSFERASE"/>
    <property type="match status" value="1"/>
</dbReference>
<evidence type="ECO:0000256" key="3">
    <source>
        <dbReference type="ARBA" id="ARBA00022475"/>
    </source>
</evidence>